<evidence type="ECO:0000313" key="3">
    <source>
        <dbReference type="EMBL" id="ODQ57719.1"/>
    </source>
</evidence>
<feature type="compositionally biased region" description="Polar residues" evidence="1">
    <location>
        <begin position="52"/>
        <end position="61"/>
    </location>
</feature>
<feature type="compositionally biased region" description="Low complexity" evidence="1">
    <location>
        <begin position="112"/>
        <end position="121"/>
    </location>
</feature>
<dbReference type="Proteomes" id="UP000094112">
    <property type="component" value="Unassembled WGS sequence"/>
</dbReference>
<dbReference type="GeneID" id="30203811"/>
<dbReference type="InterPro" id="IPR038769">
    <property type="entry name" value="MTC4"/>
</dbReference>
<feature type="compositionally biased region" description="Basic residues" evidence="1">
    <location>
        <begin position="323"/>
        <end position="345"/>
    </location>
</feature>
<keyword evidence="2" id="KW-0812">Transmembrane</keyword>
<protein>
    <recommendedName>
        <fullName evidence="5">Maintenance of telomere capping protein 4</fullName>
    </recommendedName>
</protein>
<feature type="compositionally biased region" description="Low complexity" evidence="1">
    <location>
        <begin position="33"/>
        <end position="43"/>
    </location>
</feature>
<gene>
    <name evidence="3" type="ORF">WICANDRAFT_97140</name>
</gene>
<accession>A0A1E3NX02</accession>
<keyword evidence="4" id="KW-1185">Reference proteome</keyword>
<dbReference type="OrthoDB" id="4064064at2759"/>
<feature type="region of interest" description="Disordered" evidence="1">
    <location>
        <begin position="462"/>
        <end position="490"/>
    </location>
</feature>
<organism evidence="3 4">
    <name type="scientific">Wickerhamomyces anomalus (strain ATCC 58044 / CBS 1984 / NCYC 433 / NRRL Y-366-8)</name>
    <name type="common">Yeast</name>
    <name type="synonym">Hansenula anomala</name>
    <dbReference type="NCBI Taxonomy" id="683960"/>
    <lineage>
        <taxon>Eukaryota</taxon>
        <taxon>Fungi</taxon>
        <taxon>Dikarya</taxon>
        <taxon>Ascomycota</taxon>
        <taxon>Saccharomycotina</taxon>
        <taxon>Saccharomycetes</taxon>
        <taxon>Phaffomycetales</taxon>
        <taxon>Wickerhamomycetaceae</taxon>
        <taxon>Wickerhamomyces</taxon>
    </lineage>
</organism>
<keyword evidence="2" id="KW-1133">Transmembrane helix</keyword>
<dbReference type="STRING" id="683960.A0A1E3NX02"/>
<dbReference type="RefSeq" id="XP_019036926.1">
    <property type="nucleotide sequence ID" value="XM_019186565.1"/>
</dbReference>
<feature type="compositionally biased region" description="Low complexity" evidence="1">
    <location>
        <begin position="129"/>
        <end position="139"/>
    </location>
</feature>
<feature type="region of interest" description="Disordered" evidence="1">
    <location>
        <begin position="363"/>
        <end position="433"/>
    </location>
</feature>
<sequence>MISHKAFGDSGKFSPEDPLSTRSFNHDHETRRVSTASSSSRNSGVDMRRLSFGNSLQVPKNHQQQHQHHEQQPQQINTDNQRRKWNRYRQSEGFDFDPLGGGLSSLAKGNRSLSSSPKSGSTTANDQESGGSNNNNDSSMLRQNAQSEEEKEKVKEAGQLASVFLEMRKNIMSDFNIDLEHNESLDLERDKNIPGQVRLRNISRATIQRAEKVKVMLNLYYFYVFNTQRETQPKFAGVDGVYNPLQVIRNRRIRKKYHQPPKLAIKTLPYASTVFSRSKHKLVWQVDLTELTYDFNWRAQHWHELVNPLGELWFPPEDDGTGKHHHHHRHHDHHHPHLSNHHHHSSEKELSYIHDKLFENDATDEYDSSNNSSKDDVTSMATRSRKRDKLTSKIRRRSKSPYKKKKEQDSKEQLNDGFEYSGERSNADSLGSNLFPMESNGSFKGNLLNDISIEPIKNHQRVLSSSDSNGQSNDGGTGTNITGSSSSKDSDDLEIEELKALNNYLQKLRKLDDLMNFGEHHLTVKEREYSQLINFQKVIKESEQIRQNSRYLKENVLTKYDGLMNEKSSSLEYYQNELTNNYSPRVDKLLLLSDRTIGEVNTTLSLEVRKLSERLEKLGPSYKRAGSLVSLAYWLLENLIVLLLWSIWIGFSIGRMFRFFIMLIWKVIKWVFY</sequence>
<name>A0A1E3NX02_WICAA</name>
<feature type="compositionally biased region" description="Basic residues" evidence="1">
    <location>
        <begin position="383"/>
        <end position="405"/>
    </location>
</feature>
<dbReference type="PANTHER" id="PTHR38426:SF1">
    <property type="entry name" value="MAINTENANCE OF TELOMERE CAPPING PROTEIN 4"/>
    <property type="match status" value="1"/>
</dbReference>
<evidence type="ECO:0008006" key="5">
    <source>
        <dbReference type="Google" id="ProtNLM"/>
    </source>
</evidence>
<feature type="transmembrane region" description="Helical" evidence="2">
    <location>
        <begin position="631"/>
        <end position="649"/>
    </location>
</feature>
<proteinExistence type="predicted"/>
<evidence type="ECO:0000256" key="1">
    <source>
        <dbReference type="SAM" id="MobiDB-lite"/>
    </source>
</evidence>
<keyword evidence="2" id="KW-0472">Membrane</keyword>
<feature type="region of interest" description="Disordered" evidence="1">
    <location>
        <begin position="317"/>
        <end position="346"/>
    </location>
</feature>
<dbReference type="AlphaFoldDB" id="A0A1E3NX02"/>
<feature type="region of interest" description="Disordered" evidence="1">
    <location>
        <begin position="1"/>
        <end position="155"/>
    </location>
</feature>
<dbReference type="EMBL" id="KV454213">
    <property type="protein sequence ID" value="ODQ57719.1"/>
    <property type="molecule type" value="Genomic_DNA"/>
</dbReference>
<dbReference type="PANTHER" id="PTHR38426">
    <property type="entry name" value="MAINTENANCE OF TELOMERE CAPPING PROTEIN 4"/>
    <property type="match status" value="1"/>
</dbReference>
<evidence type="ECO:0000256" key="2">
    <source>
        <dbReference type="SAM" id="Phobius"/>
    </source>
</evidence>
<evidence type="ECO:0000313" key="4">
    <source>
        <dbReference type="Proteomes" id="UP000094112"/>
    </source>
</evidence>
<reference evidence="3 4" key="1">
    <citation type="journal article" date="2016" name="Proc. Natl. Acad. Sci. U.S.A.">
        <title>Comparative genomics of biotechnologically important yeasts.</title>
        <authorList>
            <person name="Riley R."/>
            <person name="Haridas S."/>
            <person name="Wolfe K.H."/>
            <person name="Lopes M.R."/>
            <person name="Hittinger C.T."/>
            <person name="Goeker M."/>
            <person name="Salamov A.A."/>
            <person name="Wisecaver J.H."/>
            <person name="Long T.M."/>
            <person name="Calvey C.H."/>
            <person name="Aerts A.L."/>
            <person name="Barry K.W."/>
            <person name="Choi C."/>
            <person name="Clum A."/>
            <person name="Coughlan A.Y."/>
            <person name="Deshpande S."/>
            <person name="Douglass A.P."/>
            <person name="Hanson S.J."/>
            <person name="Klenk H.-P."/>
            <person name="LaButti K.M."/>
            <person name="Lapidus A."/>
            <person name="Lindquist E.A."/>
            <person name="Lipzen A.M."/>
            <person name="Meier-Kolthoff J.P."/>
            <person name="Ohm R.A."/>
            <person name="Otillar R.P."/>
            <person name="Pangilinan J.L."/>
            <person name="Peng Y."/>
            <person name="Rokas A."/>
            <person name="Rosa C.A."/>
            <person name="Scheuner C."/>
            <person name="Sibirny A.A."/>
            <person name="Slot J.C."/>
            <person name="Stielow J.B."/>
            <person name="Sun H."/>
            <person name="Kurtzman C.P."/>
            <person name="Blackwell M."/>
            <person name="Grigoriev I.V."/>
            <person name="Jeffries T.W."/>
        </authorList>
    </citation>
    <scope>NUCLEOTIDE SEQUENCE [LARGE SCALE GENOMIC DNA]</scope>
    <source>
        <strain evidence="4">ATCC 58044 / CBS 1984 / NCYC 433 / NRRL Y-366-8</strain>
    </source>
</reference>